<dbReference type="EMBL" id="CAFBPQ010000036">
    <property type="protein sequence ID" value="CAB5028175.1"/>
    <property type="molecule type" value="Genomic_DNA"/>
</dbReference>
<evidence type="ECO:0000313" key="1">
    <source>
        <dbReference type="EMBL" id="CAB4984213.1"/>
    </source>
</evidence>
<sequence length="179" mass="19081">MFGLRFRLFIVGAVVTAGFLVGASPASAHSDSSPQKITFTTTVTSTERVLYYAGVNNSITYGWNRLIGTATIDGVLSDIELLANVDYKDNGGPFYGFITITQPDATLALRMNGKAVPFTHRESYSSAPETKFKSKLKVLGGSGRFIEARGAGAWTGERTTELGGAVSMRVVLKVSGISD</sequence>
<accession>A0A6J7N0T4</accession>
<gene>
    <name evidence="1" type="ORF">UFOPK3897_01301</name>
    <name evidence="2" type="ORF">UFOPK4121_01113</name>
</gene>
<dbReference type="EMBL" id="CAFBOF010000036">
    <property type="protein sequence ID" value="CAB4984213.1"/>
    <property type="molecule type" value="Genomic_DNA"/>
</dbReference>
<organism evidence="1">
    <name type="scientific">freshwater metagenome</name>
    <dbReference type="NCBI Taxonomy" id="449393"/>
    <lineage>
        <taxon>unclassified sequences</taxon>
        <taxon>metagenomes</taxon>
        <taxon>ecological metagenomes</taxon>
    </lineage>
</organism>
<evidence type="ECO:0000313" key="2">
    <source>
        <dbReference type="EMBL" id="CAB5028175.1"/>
    </source>
</evidence>
<dbReference type="AlphaFoldDB" id="A0A6J7N0T4"/>
<protein>
    <submittedName>
        <fullName evidence="1">Unannotated protein</fullName>
    </submittedName>
</protein>
<name>A0A6J7N0T4_9ZZZZ</name>
<proteinExistence type="predicted"/>
<reference evidence="1" key="1">
    <citation type="submission" date="2020-05" db="EMBL/GenBank/DDBJ databases">
        <authorList>
            <person name="Chiriac C."/>
            <person name="Salcher M."/>
            <person name="Ghai R."/>
            <person name="Kavagutti S V."/>
        </authorList>
    </citation>
    <scope>NUCLEOTIDE SEQUENCE</scope>
</reference>